<organism evidence="1 2">
    <name type="scientific">Hymenobacter antarcticus</name>
    <dbReference type="NCBI Taxonomy" id="486270"/>
    <lineage>
        <taxon>Bacteria</taxon>
        <taxon>Pseudomonadati</taxon>
        <taxon>Bacteroidota</taxon>
        <taxon>Cytophagia</taxon>
        <taxon>Cytophagales</taxon>
        <taxon>Hymenobacteraceae</taxon>
        <taxon>Hymenobacter</taxon>
    </lineage>
</organism>
<dbReference type="EMBL" id="BAABDI010000035">
    <property type="protein sequence ID" value="GAA3989144.1"/>
    <property type="molecule type" value="Genomic_DNA"/>
</dbReference>
<keyword evidence="2" id="KW-1185">Reference proteome</keyword>
<accession>A0ABP7QX69</accession>
<evidence type="ECO:0000313" key="1">
    <source>
        <dbReference type="EMBL" id="GAA3989144.1"/>
    </source>
</evidence>
<name>A0ABP7QX69_9BACT</name>
<dbReference type="Proteomes" id="UP001501556">
    <property type="component" value="Unassembled WGS sequence"/>
</dbReference>
<proteinExistence type="predicted"/>
<reference evidence="2" key="1">
    <citation type="journal article" date="2019" name="Int. J. Syst. Evol. Microbiol.">
        <title>The Global Catalogue of Microorganisms (GCM) 10K type strain sequencing project: providing services to taxonomists for standard genome sequencing and annotation.</title>
        <authorList>
            <consortium name="The Broad Institute Genomics Platform"/>
            <consortium name="The Broad Institute Genome Sequencing Center for Infectious Disease"/>
            <person name="Wu L."/>
            <person name="Ma J."/>
        </authorList>
    </citation>
    <scope>NUCLEOTIDE SEQUENCE [LARGE SCALE GENOMIC DNA]</scope>
    <source>
        <strain evidence="2">JCM 17217</strain>
    </source>
</reference>
<comment type="caution">
    <text evidence="1">The sequence shown here is derived from an EMBL/GenBank/DDBJ whole genome shotgun (WGS) entry which is preliminary data.</text>
</comment>
<sequence>MTSESCAPDKQGVKAVANVEGTIGFNSSLQQYFIRRAIPGTIDSVDFGLLCGAVPANLQVVGTTVLFSGTYKPYDKQPPFGPAGQTYYYLGLTKAVVK</sequence>
<protein>
    <submittedName>
        <fullName evidence="1">Uncharacterized protein</fullName>
    </submittedName>
</protein>
<evidence type="ECO:0000313" key="2">
    <source>
        <dbReference type="Proteomes" id="UP001501556"/>
    </source>
</evidence>
<dbReference type="RefSeq" id="WP_345126792.1">
    <property type="nucleotide sequence ID" value="NZ_BAABDI010000035.1"/>
</dbReference>
<gene>
    <name evidence="1" type="ORF">GCM10022407_37140</name>
</gene>